<evidence type="ECO:0000256" key="2">
    <source>
        <dbReference type="SAM" id="MobiDB-lite"/>
    </source>
</evidence>
<comment type="caution">
    <text evidence="3">The sequence shown here is derived from an EMBL/GenBank/DDBJ whole genome shotgun (WGS) entry which is preliminary data.</text>
</comment>
<evidence type="ECO:0000313" key="3">
    <source>
        <dbReference type="EMBL" id="KAG0310852.1"/>
    </source>
</evidence>
<feature type="region of interest" description="Disordered" evidence="2">
    <location>
        <begin position="1"/>
        <end position="26"/>
    </location>
</feature>
<dbReference type="AlphaFoldDB" id="A0A9P6R1P2"/>
<reference evidence="3" key="1">
    <citation type="journal article" date="2020" name="Fungal Divers.">
        <title>Resolving the Mortierellaceae phylogeny through synthesis of multi-gene phylogenetics and phylogenomics.</title>
        <authorList>
            <person name="Vandepol N."/>
            <person name="Liber J."/>
            <person name="Desiro A."/>
            <person name="Na H."/>
            <person name="Kennedy M."/>
            <person name="Barry K."/>
            <person name="Grigoriev I.V."/>
            <person name="Miller A.N."/>
            <person name="O'Donnell K."/>
            <person name="Stajich J.E."/>
            <person name="Bonito G."/>
        </authorList>
    </citation>
    <scope>NUCLEOTIDE SEQUENCE</scope>
    <source>
        <strain evidence="3">NVP60</strain>
    </source>
</reference>
<dbReference type="InterPro" id="IPR019320">
    <property type="entry name" value="BORCS8"/>
</dbReference>
<dbReference type="OrthoDB" id="10044187at2759"/>
<keyword evidence="1" id="KW-0175">Coiled coil</keyword>
<dbReference type="EMBL" id="JAAAIN010000787">
    <property type="protein sequence ID" value="KAG0310852.1"/>
    <property type="molecule type" value="Genomic_DNA"/>
</dbReference>
<name>A0A9P6R1P2_9FUNG</name>
<proteinExistence type="predicted"/>
<protein>
    <submittedName>
        <fullName evidence="3">Uncharacterized protein</fullName>
    </submittedName>
</protein>
<evidence type="ECO:0000256" key="1">
    <source>
        <dbReference type="SAM" id="Coils"/>
    </source>
</evidence>
<keyword evidence="4" id="KW-1185">Reference proteome</keyword>
<gene>
    <name evidence="3" type="ORF">BGZ97_012267</name>
</gene>
<evidence type="ECO:0000313" key="4">
    <source>
        <dbReference type="Proteomes" id="UP000823405"/>
    </source>
</evidence>
<dbReference type="Pfam" id="PF10167">
    <property type="entry name" value="BORCS8"/>
    <property type="match status" value="1"/>
</dbReference>
<accession>A0A9P6R1P2</accession>
<dbReference type="Proteomes" id="UP000823405">
    <property type="component" value="Unassembled WGS sequence"/>
</dbReference>
<organism evidence="3 4">
    <name type="scientific">Linnemannia gamsii</name>
    <dbReference type="NCBI Taxonomy" id="64522"/>
    <lineage>
        <taxon>Eukaryota</taxon>
        <taxon>Fungi</taxon>
        <taxon>Fungi incertae sedis</taxon>
        <taxon>Mucoromycota</taxon>
        <taxon>Mortierellomycotina</taxon>
        <taxon>Mortierellomycetes</taxon>
        <taxon>Mortierellales</taxon>
        <taxon>Mortierellaceae</taxon>
        <taxon>Linnemannia</taxon>
    </lineage>
</organism>
<sequence>MAGGGGGGVGVGVGPGGGRVSPAHSGMSMMMEGGSAGASLQIKARKMSIHMSETITGALNDASLVFYRVNEHVHKKLPVLVQEKKVLMGIRKDVETANQDMEDAQQTISSLQRIEFGTIEALVQRSLAAVQK</sequence>
<feature type="coiled-coil region" evidence="1">
    <location>
        <begin position="87"/>
        <end position="114"/>
    </location>
</feature>
<feature type="compositionally biased region" description="Gly residues" evidence="2">
    <location>
        <begin position="1"/>
        <end position="19"/>
    </location>
</feature>